<evidence type="ECO:0000313" key="2">
    <source>
        <dbReference type="Proteomes" id="UP000789359"/>
    </source>
</evidence>
<dbReference type="RefSeq" id="WP_230056302.1">
    <property type="nucleotide sequence ID" value="NZ_CAJHOE010000001.1"/>
</dbReference>
<dbReference type="Pfam" id="PF19991">
    <property type="entry name" value="HMA_2"/>
    <property type="match status" value="1"/>
</dbReference>
<evidence type="ECO:0008006" key="3">
    <source>
        <dbReference type="Google" id="ProtNLM"/>
    </source>
</evidence>
<reference evidence="1 2" key="1">
    <citation type="submission" date="2020-11" db="EMBL/GenBank/DDBJ databases">
        <authorList>
            <person name="Peeters C."/>
        </authorList>
    </citation>
    <scope>NUCLEOTIDE SEQUENCE [LARGE SCALE GENOMIC DNA]</scope>
    <source>
        <strain evidence="1 2">LMG 8286</strain>
    </source>
</reference>
<comment type="caution">
    <text evidence="1">The sequence shown here is derived from an EMBL/GenBank/DDBJ whole genome shotgun (WGS) entry which is preliminary data.</text>
</comment>
<sequence>MEISPKLLVKIASYFTPVSHTPGRIRVRVSSEIKEFASSENLGSLDEIIQKIDGIKDVKLNKIIGSLTIHYDPKIFAKELWDELLEGKNLAHISEKINSIAKKIA</sequence>
<gene>
    <name evidence="1" type="ORF">LMG8286_00519</name>
</gene>
<dbReference type="Proteomes" id="UP000789359">
    <property type="component" value="Unassembled WGS sequence"/>
</dbReference>
<protein>
    <recommendedName>
        <fullName evidence="3">Heavy-metal-associated domain-containing protein</fullName>
    </recommendedName>
</protein>
<accession>A0ABN7K2S3</accession>
<dbReference type="EMBL" id="CAJHOE010000001">
    <property type="protein sequence ID" value="CAD7286752.1"/>
    <property type="molecule type" value="Genomic_DNA"/>
</dbReference>
<keyword evidence="2" id="KW-1185">Reference proteome</keyword>
<organism evidence="1 2">
    <name type="scientific">Campylobacter suis</name>
    <dbReference type="NCBI Taxonomy" id="2790657"/>
    <lineage>
        <taxon>Bacteria</taxon>
        <taxon>Pseudomonadati</taxon>
        <taxon>Campylobacterota</taxon>
        <taxon>Epsilonproteobacteria</taxon>
        <taxon>Campylobacterales</taxon>
        <taxon>Campylobacteraceae</taxon>
        <taxon>Campylobacter</taxon>
    </lineage>
</organism>
<evidence type="ECO:0000313" key="1">
    <source>
        <dbReference type="EMBL" id="CAD7286752.1"/>
    </source>
</evidence>
<name>A0ABN7K2S3_9BACT</name>
<proteinExistence type="predicted"/>